<name>A0ABQ6GRC9_9GAMM</name>
<dbReference type="SUPFAM" id="SSF53850">
    <property type="entry name" value="Periplasmic binding protein-like II"/>
    <property type="match status" value="1"/>
</dbReference>
<organism evidence="1 2">
    <name type="scientific">Thalassotalea insulae</name>
    <dbReference type="NCBI Taxonomy" id="2056778"/>
    <lineage>
        <taxon>Bacteria</taxon>
        <taxon>Pseudomonadati</taxon>
        <taxon>Pseudomonadota</taxon>
        <taxon>Gammaproteobacteria</taxon>
        <taxon>Alteromonadales</taxon>
        <taxon>Colwelliaceae</taxon>
        <taxon>Thalassotalea</taxon>
    </lineage>
</organism>
<evidence type="ECO:0000313" key="1">
    <source>
        <dbReference type="EMBL" id="GLX78477.1"/>
    </source>
</evidence>
<evidence type="ECO:0008006" key="3">
    <source>
        <dbReference type="Google" id="ProtNLM"/>
    </source>
</evidence>
<evidence type="ECO:0000313" key="2">
    <source>
        <dbReference type="Proteomes" id="UP001157186"/>
    </source>
</evidence>
<dbReference type="PANTHER" id="PTHR38834:SF3">
    <property type="entry name" value="SOLUTE-BINDING PROTEIN FAMILY 3_N-TERMINAL DOMAIN-CONTAINING PROTEIN"/>
    <property type="match status" value="1"/>
</dbReference>
<dbReference type="Gene3D" id="3.40.190.10">
    <property type="entry name" value="Periplasmic binding protein-like II"/>
    <property type="match status" value="2"/>
</dbReference>
<dbReference type="RefSeq" id="WP_284244358.1">
    <property type="nucleotide sequence ID" value="NZ_BSST01000001.1"/>
</dbReference>
<comment type="caution">
    <text evidence="1">The sequence shown here is derived from an EMBL/GenBank/DDBJ whole genome shotgun (WGS) entry which is preliminary data.</text>
</comment>
<protein>
    <recommendedName>
        <fullName evidence="3">Solute-binding protein family 3/N-terminal domain-containing protein</fullName>
    </recommendedName>
</protein>
<proteinExistence type="predicted"/>
<dbReference type="EMBL" id="BSST01000001">
    <property type="protein sequence ID" value="GLX78477.1"/>
    <property type="molecule type" value="Genomic_DNA"/>
</dbReference>
<accession>A0ABQ6GRC9</accession>
<dbReference type="PANTHER" id="PTHR38834">
    <property type="entry name" value="PERIPLASMIC SUBSTRATE BINDING PROTEIN FAMILY 3"/>
    <property type="match status" value="1"/>
</dbReference>
<dbReference type="Proteomes" id="UP001157186">
    <property type="component" value="Unassembled WGS sequence"/>
</dbReference>
<gene>
    <name evidence="1" type="ORF">tinsulaeT_18170</name>
</gene>
<sequence>MKLCINYLLISYLMVGLFLSPSSCIASKLKVVSTENKLLQYKEKNQLKGPSAEIFKLLMVDAKLSATVDFMPWSRAFKLASEQANTMIFTMVRTSERESKFHWLLAVSDVVRAFVSLKQRPELKLSTIAQAKNHSIAVVRGSYGLSSLLKLGFKEGENIYLVANNKIAINLLMSEKVDFIFVDPSILTPYFLAQGIVTEQVINKYIFPETRSQGYIALNKNSTPELVRVLQLSAKHVMQNSLYQYYYHLEP</sequence>
<keyword evidence="2" id="KW-1185">Reference proteome</keyword>
<reference evidence="1 2" key="1">
    <citation type="submission" date="2023-03" db="EMBL/GenBank/DDBJ databases">
        <title>Draft genome sequence of Thalassotalea insulae KCTC 62186T.</title>
        <authorList>
            <person name="Sawabe T."/>
        </authorList>
    </citation>
    <scope>NUCLEOTIDE SEQUENCE [LARGE SCALE GENOMIC DNA]</scope>
    <source>
        <strain evidence="1 2">KCTC 62186</strain>
    </source>
</reference>